<evidence type="ECO:0000256" key="2">
    <source>
        <dbReference type="ARBA" id="ARBA00005594"/>
    </source>
</evidence>
<evidence type="ECO:0000256" key="5">
    <source>
        <dbReference type="ARBA" id="ARBA00022741"/>
    </source>
</evidence>
<dbReference type="GO" id="GO:0005759">
    <property type="term" value="C:mitochondrial matrix"/>
    <property type="evidence" value="ECO:0007669"/>
    <property type="project" value="UniProtKB-SubCell"/>
</dbReference>
<evidence type="ECO:0000256" key="4">
    <source>
        <dbReference type="ARBA" id="ARBA00022598"/>
    </source>
</evidence>
<dbReference type="NCBIfam" id="TIGR00233">
    <property type="entry name" value="trpS"/>
    <property type="match status" value="1"/>
</dbReference>
<dbReference type="PANTHER" id="PTHR43766">
    <property type="entry name" value="TRYPTOPHAN--TRNA LIGASE, MITOCHONDRIAL"/>
    <property type="match status" value="1"/>
</dbReference>
<reference evidence="13" key="1">
    <citation type="journal article" date="2023" name="Mol. Phylogenet. Evol.">
        <title>Genome-scale phylogeny and comparative genomics of the fungal order Sordariales.</title>
        <authorList>
            <person name="Hensen N."/>
            <person name="Bonometti L."/>
            <person name="Westerberg I."/>
            <person name="Brannstrom I.O."/>
            <person name="Guillou S."/>
            <person name="Cros-Aarteil S."/>
            <person name="Calhoun S."/>
            <person name="Haridas S."/>
            <person name="Kuo A."/>
            <person name="Mondo S."/>
            <person name="Pangilinan J."/>
            <person name="Riley R."/>
            <person name="LaButti K."/>
            <person name="Andreopoulos B."/>
            <person name="Lipzen A."/>
            <person name="Chen C."/>
            <person name="Yan M."/>
            <person name="Daum C."/>
            <person name="Ng V."/>
            <person name="Clum A."/>
            <person name="Steindorff A."/>
            <person name="Ohm R.A."/>
            <person name="Martin F."/>
            <person name="Silar P."/>
            <person name="Natvig D.O."/>
            <person name="Lalanne C."/>
            <person name="Gautier V."/>
            <person name="Ament-Velasquez S.L."/>
            <person name="Kruys A."/>
            <person name="Hutchinson M.I."/>
            <person name="Powell A.J."/>
            <person name="Barry K."/>
            <person name="Miller A.N."/>
            <person name="Grigoriev I.V."/>
            <person name="Debuchy R."/>
            <person name="Gladieux P."/>
            <person name="Hiltunen Thoren M."/>
            <person name="Johannesson H."/>
        </authorList>
    </citation>
    <scope>NUCLEOTIDE SEQUENCE</scope>
    <source>
        <strain evidence="13">CBS 232.78</strain>
    </source>
</reference>
<dbReference type="FunFam" id="3.40.50.620:FF:000082">
    <property type="entry name" value="MSW1p Mitochondrial tryptophanyl-tRNA synthetase"/>
    <property type="match status" value="1"/>
</dbReference>
<evidence type="ECO:0000256" key="10">
    <source>
        <dbReference type="ARBA" id="ARBA00069760"/>
    </source>
</evidence>
<keyword evidence="5 11" id="KW-0547">Nucleotide-binding</keyword>
<gene>
    <name evidence="13" type="ORF">B0H63DRAFT_72486</name>
</gene>
<keyword evidence="14" id="KW-1185">Reference proteome</keyword>
<keyword evidence="8 11" id="KW-0030">Aminoacyl-tRNA synthetase</keyword>
<protein>
    <recommendedName>
        <fullName evidence="10">Tryptophan--tRNA ligase, mitochondrial</fullName>
        <ecNumber evidence="3">6.1.1.2</ecNumber>
    </recommendedName>
    <alternativeName>
        <fullName evidence="9">Tryptophanyl-tRNA synthetase</fullName>
    </alternativeName>
</protein>
<evidence type="ECO:0000256" key="8">
    <source>
        <dbReference type="ARBA" id="ARBA00023146"/>
    </source>
</evidence>
<sequence>MKCSCRSSRNAWQLLKTTTTTRTHRSLPTLPKARPFSAQTDGGSNENERKVIFSGIQPTGVPHLGNYLGAMQQWKRMQDEADANTKLIFSVVDLHAITVPREHGLLGPWKREMLAALLAIGLDPDRCVLFYQSTVPAHSELQWILSCTASTGYLSRMTQWKSKLSVSEDADFMDNKVKKSLKHGLFSYPILQAADILVHQATHVPVGDDQRQHLEFARECVVNFNTAYKGQHLVAPQSVFSPAKRVMSLQNPAQKMSKSDPNARSRILITDSVPEITKKIMSTKTDMTPTVSYDPATRPGVSNLLEILSHFDPRDRGAAELAVSSDLAGAPLAELKKRVVDAVAGELVPIGQRFEEFMSRPGYLDKVVRQGGERARESAEATMRIVRAAVELGP</sequence>
<proteinExistence type="inferred from homology"/>
<dbReference type="GO" id="GO:0070183">
    <property type="term" value="P:mitochondrial tryptophanyl-tRNA aminoacylation"/>
    <property type="evidence" value="ECO:0007669"/>
    <property type="project" value="TreeGrafter"/>
</dbReference>
<keyword evidence="6 11" id="KW-0067">ATP-binding</keyword>
<accession>A0AAE0K216</accession>
<evidence type="ECO:0000256" key="7">
    <source>
        <dbReference type="ARBA" id="ARBA00022917"/>
    </source>
</evidence>
<evidence type="ECO:0000256" key="1">
    <source>
        <dbReference type="ARBA" id="ARBA00004305"/>
    </source>
</evidence>
<evidence type="ECO:0000313" key="13">
    <source>
        <dbReference type="EMBL" id="KAK3368207.1"/>
    </source>
</evidence>
<dbReference type="EMBL" id="JAULSW010000010">
    <property type="protein sequence ID" value="KAK3368207.1"/>
    <property type="molecule type" value="Genomic_DNA"/>
</dbReference>
<dbReference type="Gene3D" id="3.40.50.620">
    <property type="entry name" value="HUPs"/>
    <property type="match status" value="1"/>
</dbReference>
<dbReference type="InterPro" id="IPR001412">
    <property type="entry name" value="aa-tRNA-synth_I_CS"/>
</dbReference>
<evidence type="ECO:0000256" key="11">
    <source>
        <dbReference type="RuleBase" id="RU363036"/>
    </source>
</evidence>
<dbReference type="AlphaFoldDB" id="A0AAE0K216"/>
<feature type="compositionally biased region" description="Low complexity" evidence="12">
    <location>
        <begin position="18"/>
        <end position="31"/>
    </location>
</feature>
<dbReference type="InterPro" id="IPR014729">
    <property type="entry name" value="Rossmann-like_a/b/a_fold"/>
</dbReference>
<dbReference type="FunFam" id="1.10.240.10:FF:000002">
    <property type="entry name" value="Tryptophan--tRNA ligase"/>
    <property type="match status" value="1"/>
</dbReference>
<keyword evidence="4 11" id="KW-0436">Ligase</keyword>
<evidence type="ECO:0000313" key="14">
    <source>
        <dbReference type="Proteomes" id="UP001285441"/>
    </source>
</evidence>
<keyword evidence="7 11" id="KW-0648">Protein biosynthesis</keyword>
<evidence type="ECO:0000256" key="3">
    <source>
        <dbReference type="ARBA" id="ARBA00013161"/>
    </source>
</evidence>
<evidence type="ECO:0000256" key="9">
    <source>
        <dbReference type="ARBA" id="ARBA00030268"/>
    </source>
</evidence>
<evidence type="ECO:0000256" key="12">
    <source>
        <dbReference type="SAM" id="MobiDB-lite"/>
    </source>
</evidence>
<dbReference type="Pfam" id="PF00579">
    <property type="entry name" value="tRNA-synt_1b"/>
    <property type="match status" value="1"/>
</dbReference>
<dbReference type="InterPro" id="IPR050203">
    <property type="entry name" value="Trp-tRNA_synthetase"/>
</dbReference>
<feature type="region of interest" description="Disordered" evidence="12">
    <location>
        <begin position="18"/>
        <end position="46"/>
    </location>
</feature>
<comment type="similarity">
    <text evidence="2 11">Belongs to the class-I aminoacyl-tRNA synthetase family.</text>
</comment>
<dbReference type="SUPFAM" id="SSF52374">
    <property type="entry name" value="Nucleotidylyl transferase"/>
    <property type="match status" value="1"/>
</dbReference>
<reference evidence="13" key="2">
    <citation type="submission" date="2023-06" db="EMBL/GenBank/DDBJ databases">
        <authorList>
            <consortium name="Lawrence Berkeley National Laboratory"/>
            <person name="Haridas S."/>
            <person name="Hensen N."/>
            <person name="Bonometti L."/>
            <person name="Westerberg I."/>
            <person name="Brannstrom I.O."/>
            <person name="Guillou S."/>
            <person name="Cros-Aarteil S."/>
            <person name="Calhoun S."/>
            <person name="Kuo A."/>
            <person name="Mondo S."/>
            <person name="Pangilinan J."/>
            <person name="Riley R."/>
            <person name="LaButti K."/>
            <person name="Andreopoulos B."/>
            <person name="Lipzen A."/>
            <person name="Chen C."/>
            <person name="Yanf M."/>
            <person name="Daum C."/>
            <person name="Ng V."/>
            <person name="Clum A."/>
            <person name="Steindorff A."/>
            <person name="Ohm R."/>
            <person name="Martin F."/>
            <person name="Silar P."/>
            <person name="Natvig D."/>
            <person name="Lalanne C."/>
            <person name="Gautier V."/>
            <person name="Ament-velasquez S.L."/>
            <person name="Kruys A."/>
            <person name="Hutchinson M.I."/>
            <person name="Powell A.J."/>
            <person name="Barry K."/>
            <person name="Miller A.N."/>
            <person name="Grigoriev I.V."/>
            <person name="Debuchy R."/>
            <person name="Gladieux P."/>
            <person name="Thoren M.H."/>
            <person name="Johannesson H."/>
        </authorList>
    </citation>
    <scope>NUCLEOTIDE SEQUENCE</scope>
    <source>
        <strain evidence="13">CBS 232.78</strain>
    </source>
</reference>
<comment type="caution">
    <text evidence="13">The sequence shown here is derived from an EMBL/GenBank/DDBJ whole genome shotgun (WGS) entry which is preliminary data.</text>
</comment>
<dbReference type="GO" id="GO:0005524">
    <property type="term" value="F:ATP binding"/>
    <property type="evidence" value="ECO:0007669"/>
    <property type="project" value="UniProtKB-KW"/>
</dbReference>
<dbReference type="PRINTS" id="PR01039">
    <property type="entry name" value="TRNASYNTHTRP"/>
</dbReference>
<dbReference type="GO" id="GO:0004830">
    <property type="term" value="F:tryptophan-tRNA ligase activity"/>
    <property type="evidence" value="ECO:0007669"/>
    <property type="project" value="UniProtKB-EC"/>
</dbReference>
<dbReference type="EC" id="6.1.1.2" evidence="3"/>
<comment type="subcellular location">
    <subcellularLocation>
        <location evidence="1">Mitochondrion matrix</location>
    </subcellularLocation>
</comment>
<dbReference type="Proteomes" id="UP001285441">
    <property type="component" value="Unassembled WGS sequence"/>
</dbReference>
<dbReference type="InterPro" id="IPR002305">
    <property type="entry name" value="aa-tRNA-synth_Ic"/>
</dbReference>
<dbReference type="InterPro" id="IPR002306">
    <property type="entry name" value="Trp-tRNA-ligase"/>
</dbReference>
<evidence type="ECO:0000256" key="6">
    <source>
        <dbReference type="ARBA" id="ARBA00022840"/>
    </source>
</evidence>
<name>A0AAE0K216_9PEZI</name>
<dbReference type="PANTHER" id="PTHR43766:SF1">
    <property type="entry name" value="TRYPTOPHAN--TRNA LIGASE, MITOCHONDRIAL"/>
    <property type="match status" value="1"/>
</dbReference>
<dbReference type="Gene3D" id="1.10.240.10">
    <property type="entry name" value="Tyrosyl-Transfer RNA Synthetase"/>
    <property type="match status" value="1"/>
</dbReference>
<dbReference type="PROSITE" id="PS00178">
    <property type="entry name" value="AA_TRNA_LIGASE_I"/>
    <property type="match status" value="1"/>
</dbReference>
<organism evidence="13 14">
    <name type="scientific">Podospora didyma</name>
    <dbReference type="NCBI Taxonomy" id="330526"/>
    <lineage>
        <taxon>Eukaryota</taxon>
        <taxon>Fungi</taxon>
        <taxon>Dikarya</taxon>
        <taxon>Ascomycota</taxon>
        <taxon>Pezizomycotina</taxon>
        <taxon>Sordariomycetes</taxon>
        <taxon>Sordariomycetidae</taxon>
        <taxon>Sordariales</taxon>
        <taxon>Podosporaceae</taxon>
        <taxon>Podospora</taxon>
    </lineage>
</organism>
<dbReference type="CDD" id="cd00806">
    <property type="entry name" value="TrpRS_core"/>
    <property type="match status" value="1"/>
</dbReference>